<reference evidence="1" key="1">
    <citation type="submission" date="2022-10" db="EMBL/GenBank/DDBJ databases">
        <title>Culturing micro-colonial fungi from biological soil crusts in the Mojave desert and describing Neophaeococcomyces mojavensis, and introducing the new genera and species Taxawa tesnikishii.</title>
        <authorList>
            <person name="Kurbessoian T."/>
            <person name="Stajich J.E."/>
        </authorList>
    </citation>
    <scope>NUCLEOTIDE SEQUENCE</scope>
    <source>
        <strain evidence="1">JES_115</strain>
    </source>
</reference>
<organism evidence="1 2">
    <name type="scientific">Coniosporium tulheliwenetii</name>
    <dbReference type="NCBI Taxonomy" id="3383036"/>
    <lineage>
        <taxon>Eukaryota</taxon>
        <taxon>Fungi</taxon>
        <taxon>Dikarya</taxon>
        <taxon>Ascomycota</taxon>
        <taxon>Pezizomycotina</taxon>
        <taxon>Dothideomycetes</taxon>
        <taxon>Dothideomycetes incertae sedis</taxon>
        <taxon>Coniosporium</taxon>
    </lineage>
</organism>
<name>A0ACC2Z6J5_9PEZI</name>
<sequence>MRLVSTLLAALPLAVAVPVIEERQTNLRPRYIVVFKPEAPASIFETVFDALPSLVPDYIYNIGSFKGFAAPLTEALLTTVTSLSSVAYVEPDSTVYASALTTQANAPYGLARISHRNLGSNEYVYDDTAGADTCSYIIDTGIYTQHNDFGGRATHLVDYSGENSPTTYGVAKKTKLYAVKVLGANGSGTNAGVLAGINFAANDAQTRPGCKGKSVGNLSLGGVRSAAMNAAAAAAVEAGLFLAVAAGNSAVTAELASPASEPKVCTVGASDASDRQATFSNYGLLVDVFAPGVDILSTWIGGAGATNTISGTSMASPHVAGLAAYLLTLEGGKAPQALCQRIKDLSSRMGLVFPPLLTTNKLAFNGVTA</sequence>
<proteinExistence type="predicted"/>
<keyword evidence="2" id="KW-1185">Reference proteome</keyword>
<dbReference type="Proteomes" id="UP001172680">
    <property type="component" value="Unassembled WGS sequence"/>
</dbReference>
<dbReference type="EMBL" id="JAPDRP010000011">
    <property type="protein sequence ID" value="KAJ9643375.1"/>
    <property type="molecule type" value="Genomic_DNA"/>
</dbReference>
<evidence type="ECO:0000313" key="1">
    <source>
        <dbReference type="EMBL" id="KAJ9643375.1"/>
    </source>
</evidence>
<gene>
    <name evidence="1" type="primary">SUB7</name>
    <name evidence="1" type="ORF">H2199_004054</name>
</gene>
<evidence type="ECO:0000313" key="2">
    <source>
        <dbReference type="Proteomes" id="UP001172680"/>
    </source>
</evidence>
<comment type="caution">
    <text evidence="1">The sequence shown here is derived from an EMBL/GenBank/DDBJ whole genome shotgun (WGS) entry which is preliminary data.</text>
</comment>
<accession>A0ACC2Z6J5</accession>
<protein>
    <submittedName>
        <fullName evidence="1">Subtilisin-like serine protease</fullName>
    </submittedName>
</protein>